<feature type="region of interest" description="Disordered" evidence="1">
    <location>
        <begin position="73"/>
        <end position="141"/>
    </location>
</feature>
<name>A0ABS1N7R8_9ACTN</name>
<dbReference type="EMBL" id="JAERRF010000003">
    <property type="protein sequence ID" value="MBL1096124.1"/>
    <property type="molecule type" value="Genomic_DNA"/>
</dbReference>
<comment type="caution">
    <text evidence="2">The sequence shown here is derived from an EMBL/GenBank/DDBJ whole genome shotgun (WGS) entry which is preliminary data.</text>
</comment>
<organism evidence="2 3">
    <name type="scientific">Streptomyces coffeae</name>
    <dbReference type="NCBI Taxonomy" id="621382"/>
    <lineage>
        <taxon>Bacteria</taxon>
        <taxon>Bacillati</taxon>
        <taxon>Actinomycetota</taxon>
        <taxon>Actinomycetes</taxon>
        <taxon>Kitasatosporales</taxon>
        <taxon>Streptomycetaceae</taxon>
        <taxon>Streptomyces</taxon>
    </lineage>
</organism>
<reference evidence="2 3" key="1">
    <citation type="submission" date="2021-01" db="EMBL/GenBank/DDBJ databases">
        <title>WGS of actinomycetes isolated from Thailand.</title>
        <authorList>
            <person name="Thawai C."/>
        </authorList>
    </citation>
    <scope>NUCLEOTIDE SEQUENCE [LARGE SCALE GENOMIC DNA]</scope>
    <source>
        <strain evidence="2 3">CA1R205</strain>
    </source>
</reference>
<accession>A0ABS1N7R8</accession>
<feature type="compositionally biased region" description="Pro residues" evidence="1">
    <location>
        <begin position="113"/>
        <end position="130"/>
    </location>
</feature>
<evidence type="ECO:0000313" key="3">
    <source>
        <dbReference type="Proteomes" id="UP000634229"/>
    </source>
</evidence>
<sequence>MPTGYDLGAMGRRREADGGIARSVVRDTTLLGLWRAALLLAAVFWVMPLCVHPAAHHTAPSAGCTHRATTTAPDLLALGDQPVRADQDRPSDRDPGDGDNCVAGSRVTGPALVPTPVPPPLRTEVPPPGGPRTADSIRAPPDRTVHALGLHQLQVLRT</sequence>
<proteinExistence type="predicted"/>
<feature type="compositionally biased region" description="Basic and acidic residues" evidence="1">
    <location>
        <begin position="83"/>
        <end position="96"/>
    </location>
</feature>
<evidence type="ECO:0000256" key="1">
    <source>
        <dbReference type="SAM" id="MobiDB-lite"/>
    </source>
</evidence>
<gene>
    <name evidence="2" type="ORF">JK363_05485</name>
</gene>
<evidence type="ECO:0000313" key="2">
    <source>
        <dbReference type="EMBL" id="MBL1096124.1"/>
    </source>
</evidence>
<keyword evidence="3" id="KW-1185">Reference proteome</keyword>
<dbReference type="RefSeq" id="WP_201871991.1">
    <property type="nucleotide sequence ID" value="NZ_JAERRF010000003.1"/>
</dbReference>
<dbReference type="Proteomes" id="UP000634229">
    <property type="component" value="Unassembled WGS sequence"/>
</dbReference>
<protein>
    <submittedName>
        <fullName evidence="2">Uncharacterized protein</fullName>
    </submittedName>
</protein>